<dbReference type="PANTHER" id="PTHR46462:SF3">
    <property type="entry name" value="UPSET, ISOFORM A"/>
    <property type="match status" value="1"/>
</dbReference>
<dbReference type="STRING" id="240176.D6RQ46"/>
<keyword evidence="9" id="KW-1185">Reference proteome</keyword>
<dbReference type="Gene3D" id="2.170.270.10">
    <property type="entry name" value="SET domain"/>
    <property type="match status" value="1"/>
</dbReference>
<feature type="compositionally biased region" description="Polar residues" evidence="6">
    <location>
        <begin position="1419"/>
        <end position="1433"/>
    </location>
</feature>
<dbReference type="OrthoDB" id="79252at2759"/>
<feature type="region of interest" description="Disordered" evidence="6">
    <location>
        <begin position="649"/>
        <end position="682"/>
    </location>
</feature>
<dbReference type="InterPro" id="IPR019787">
    <property type="entry name" value="Znf_PHD-finger"/>
</dbReference>
<keyword evidence="4" id="KW-0156">Chromatin regulator</keyword>
<feature type="region of interest" description="Disordered" evidence="6">
    <location>
        <begin position="34"/>
        <end position="184"/>
    </location>
</feature>
<evidence type="ECO:0000313" key="9">
    <source>
        <dbReference type="Proteomes" id="UP000001861"/>
    </source>
</evidence>
<feature type="compositionally biased region" description="Basic and acidic residues" evidence="6">
    <location>
        <begin position="834"/>
        <end position="858"/>
    </location>
</feature>
<dbReference type="RefSeq" id="XP_002910324.1">
    <property type="nucleotide sequence ID" value="XM_002910278.1"/>
</dbReference>
<feature type="compositionally biased region" description="Basic and acidic residues" evidence="6">
    <location>
        <begin position="1492"/>
        <end position="1506"/>
    </location>
</feature>
<accession>D6RQ46</accession>
<evidence type="ECO:0000256" key="6">
    <source>
        <dbReference type="SAM" id="MobiDB-lite"/>
    </source>
</evidence>
<feature type="region of interest" description="Disordered" evidence="6">
    <location>
        <begin position="1459"/>
        <end position="1526"/>
    </location>
</feature>
<feature type="region of interest" description="Disordered" evidence="6">
    <location>
        <begin position="1548"/>
        <end position="1873"/>
    </location>
</feature>
<name>D6RQ46_COPC7</name>
<feature type="compositionally biased region" description="Acidic residues" evidence="6">
    <location>
        <begin position="1264"/>
        <end position="1276"/>
    </location>
</feature>
<feature type="region of interest" description="Disordered" evidence="6">
    <location>
        <begin position="818"/>
        <end position="1433"/>
    </location>
</feature>
<feature type="compositionally biased region" description="Basic and acidic residues" evidence="6">
    <location>
        <begin position="2244"/>
        <end position="2257"/>
    </location>
</feature>
<dbReference type="GO" id="GO:0008270">
    <property type="term" value="F:zinc ion binding"/>
    <property type="evidence" value="ECO:0007669"/>
    <property type="project" value="UniProtKB-KW"/>
</dbReference>
<dbReference type="GO" id="GO:0034967">
    <property type="term" value="C:Set3 complex"/>
    <property type="evidence" value="ECO:0007669"/>
    <property type="project" value="TreeGrafter"/>
</dbReference>
<feature type="compositionally biased region" description="Basic residues" evidence="6">
    <location>
        <begin position="859"/>
        <end position="868"/>
    </location>
</feature>
<evidence type="ECO:0000256" key="3">
    <source>
        <dbReference type="ARBA" id="ARBA00022833"/>
    </source>
</evidence>
<feature type="compositionally biased region" description="Basic and acidic residues" evidence="6">
    <location>
        <begin position="935"/>
        <end position="947"/>
    </location>
</feature>
<feature type="compositionally biased region" description="Gly residues" evidence="6">
    <location>
        <begin position="1792"/>
        <end position="1807"/>
    </location>
</feature>
<dbReference type="SMART" id="SM00249">
    <property type="entry name" value="PHD"/>
    <property type="match status" value="1"/>
</dbReference>
<feature type="compositionally biased region" description="Low complexity" evidence="6">
    <location>
        <begin position="1717"/>
        <end position="1738"/>
    </location>
</feature>
<feature type="compositionally biased region" description="Basic and acidic residues" evidence="6">
    <location>
        <begin position="1213"/>
        <end position="1227"/>
    </location>
</feature>
<feature type="compositionally biased region" description="Pro residues" evidence="6">
    <location>
        <begin position="2077"/>
        <end position="2093"/>
    </location>
</feature>
<dbReference type="OMA" id="CACIGSA"/>
<feature type="compositionally biased region" description="Basic and acidic residues" evidence="6">
    <location>
        <begin position="1652"/>
        <end position="1687"/>
    </location>
</feature>
<feature type="compositionally biased region" description="Low complexity" evidence="6">
    <location>
        <begin position="39"/>
        <end position="48"/>
    </location>
</feature>
<proteinExistence type="predicted"/>
<feature type="compositionally biased region" description="Basic and acidic residues" evidence="6">
    <location>
        <begin position="887"/>
        <end position="901"/>
    </location>
</feature>
<feature type="region of interest" description="Disordered" evidence="6">
    <location>
        <begin position="281"/>
        <end position="341"/>
    </location>
</feature>
<feature type="compositionally biased region" description="Low complexity" evidence="6">
    <location>
        <begin position="1091"/>
        <end position="1104"/>
    </location>
</feature>
<feature type="region of interest" description="Disordered" evidence="6">
    <location>
        <begin position="549"/>
        <end position="587"/>
    </location>
</feature>
<feature type="compositionally biased region" description="Polar residues" evidence="6">
    <location>
        <begin position="1577"/>
        <end position="1590"/>
    </location>
</feature>
<dbReference type="Proteomes" id="UP000001861">
    <property type="component" value="Unassembled WGS sequence"/>
</dbReference>
<keyword evidence="2 5" id="KW-0863">Zinc-finger</keyword>
<feature type="compositionally biased region" description="Polar residues" evidence="6">
    <location>
        <begin position="1075"/>
        <end position="1084"/>
    </location>
</feature>
<dbReference type="InterPro" id="IPR013083">
    <property type="entry name" value="Znf_RING/FYVE/PHD"/>
</dbReference>
<dbReference type="GO" id="GO:0006355">
    <property type="term" value="P:regulation of DNA-templated transcription"/>
    <property type="evidence" value="ECO:0007669"/>
    <property type="project" value="TreeGrafter"/>
</dbReference>
<feature type="compositionally biased region" description="Low complexity" evidence="6">
    <location>
        <begin position="2224"/>
        <end position="2235"/>
    </location>
</feature>
<evidence type="ECO:0000256" key="2">
    <source>
        <dbReference type="ARBA" id="ARBA00022771"/>
    </source>
</evidence>
<feature type="compositionally biased region" description="Low complexity" evidence="6">
    <location>
        <begin position="1688"/>
        <end position="1700"/>
    </location>
</feature>
<feature type="compositionally biased region" description="Low complexity" evidence="6">
    <location>
        <begin position="1818"/>
        <end position="1835"/>
    </location>
</feature>
<feature type="compositionally biased region" description="Low complexity" evidence="6">
    <location>
        <begin position="123"/>
        <end position="165"/>
    </location>
</feature>
<evidence type="ECO:0000313" key="8">
    <source>
        <dbReference type="EMBL" id="EFI26830.1"/>
    </source>
</evidence>
<feature type="compositionally biased region" description="Low complexity" evidence="6">
    <location>
        <begin position="1849"/>
        <end position="1873"/>
    </location>
</feature>
<dbReference type="EMBL" id="AACS02000010">
    <property type="protein sequence ID" value="EFI26830.1"/>
    <property type="molecule type" value="Genomic_DNA"/>
</dbReference>
<dbReference type="GO" id="GO:0070210">
    <property type="term" value="C:Rpd3L-Expanded complex"/>
    <property type="evidence" value="ECO:0007669"/>
    <property type="project" value="TreeGrafter"/>
</dbReference>
<sequence length="2257" mass="239195">MNDDAQEAALGLLGLTPTNLVDSTNPLTANIAHTTTPLDANHNPNTDTTPHDTNHKTTPLDTNHKTNRVGIAKPSPLIGGEKMVPSKRKAVHLDVEEEVLPPASIQRTTSKDRAASSSSTTLNRPPAASSSRPPSSTANRPPQSSTRPPTSSSTRPPNSSTKPPRGSLATAPPLATASSQDPDTTPIDTNAIRCICGSTFDDGFSIACDICERWCHAACFDIVEGRVPEEWRCWECSPRPVDFARAARLQKERVRIILDAQAVGGREAQSLCYSIQMQGQGLGQGGRGGAGGLGTPGPRRRASPGSAVVEKDGRRRRAAAASGDGGSHKRRRRNSTHHTLTPVLPTVVVNGAHGHTEDTPPTDIIDVEEAWSSSYVHVSKDIVPSEETRKKLWEEAQKWRGVSAFSTSLDSGAPVVLPKETIEHPPNLAVRSLDPQTSVHPALSFSSSNHSVRPPTFALHTTTPIPSHSFISPYTSVLTPSRHYVEDVLNGYASTGLPKPFVHLLGKPWDLALDSRMVGCEGRFVRSGCRPNAVLRPVICEDAAVSTRSSASSRKRRKSSNSKGRDKDGGGKDKDGGNGEDVEEEEEAPLKFGLFALRDLKENEEVVLGWEWDDGNVVHTLPAVVESPWMFNTLRSAFSSLASSCGDSISTTHPTSNLRHSSTNNPYDDHNSTDHNSTDYSNSSTQLAQLRSQIANILHALSSTFTTCACGARSKECAFTLMGRFVSGEVPEFLGGGFGRGEEAREFSDGRCGRGECSRSRERVGDRGEDREGVREVEGEGEFREGSSKDGEDGGVLRGGLGSKRGCRTRERVVGSGGLGGLEVVDLTDGGLEGEGRRRAGKGKERAVDGGGDGERERVGRRRRASSRSRHDGNADVESVSGSPLVDTRELRPPDPDRMDVDDGEPAISARGRRLSVERAEGDRRDDAVVEGESESDRPPVEEDMPPKMRKRWMHRALGALREKLGREEMSSMTTTDGPPVSTSSTINGPPPPTSSTTNGPPPSTSSVLHDAQLLHPPPPPSSPSSAGTDVEMEVDVGRGGVSPATSFARMSLVSPRPEPEPDKTTVESEPETPASANHLNPTSIGRLERPTSPNHPRNSNRPNPLERPTSIDHEKRTVESENEEVERMPPPPTPKKRARASATLPAIPKSPVKRRGRKSGAAAGAGRRKARRVVVVEEEEGAEEGEDEAGRSTVESEDEDDGEQGPRLQHPAKPEVAKQSEVRSDGEDHDEDDESHLHLVPQDPNEIIPDTPMSPSPTPEALSSEEDDGGDEADEAVVVVEREEEEREETPTKAMTKKKGAAATSKAASKTAKGRGRVSSAREKVEEEVSTSTVPKGKAVKTPKANESGKKTKAKATGGVKVKARRRTIVSDESSEEKEDVPSRDEPPPRDEVLSRDEVSVPSRDPTPKHATVPSRAASKSATESPAYSPSSHVIELGTAARASTVDEPALFSACFCSRVDRADRNEGEKMDVDGVEKEPPTPLSPTWSVGEKDQEKDESAKDGRASTTNVEGALAGGGGIRSAPMDIDLDARSRSASVIPGLDVGVQKRVNGGVNGSSDSTSTTATAGATNPSSDPGSLSEGTATGTGVASIPIVPAPVREPTPPPPPPPKVKMTLKDFAMRKRKQRLEEEKMGGLKDKENQGVANVGEGGKEIGKGKEGVVKEVEMKDDSRKEDKAMKADEVKRSPTIAPASPSTTTWESPAVSRASPSTFRESPSVSRASPSSARDSPAIARDSPAIARESPSIARESPAMPRDSPLITPLSPRPPRGWSDWSAPSPGFGSVDSPTPGGYGFGSTGIGSGYGVGSPSNLLLAGSASTSATPAATTTTTTTTGERPRDTRPAFEKPVLSLSSLISSPPRSSAMPSSLSSASTIVASAPLAVASAPTSVFSSSAFGAPTPGMESTAATAMYDYYSQFGPDGEEYGARKGEEKEEKRDSGEASKEGEKDGASAVAADSKNGREEKDDDAVSLGDEEEEGEDVSGRIPVQSTPARVGAIPNTTTSKAMQPPPTAPRGGIPSMGARRTTPTPIPSAPRGRSRDARTPSGPAAFREGTRWDRDRDVNGRGRSASVHASSPPPPSSGLAAPPPPQSAPAFTRVGAPSASPSTATTAANTTATTTTTATPTAPRPKTIPTGPRSWAQSQAQGNPPSTRWGSPTSSSGGPPYGRGSFSSYRDSGYGRDRDGPYRDSYSYRDRDRDRDRSVYRDFVRGDREREGGGGGLVSSASVGWGLSGRPPPAAPRALREREESRYGGRK</sequence>
<dbReference type="PROSITE" id="PS50016">
    <property type="entry name" value="ZF_PHD_2"/>
    <property type="match status" value="1"/>
</dbReference>
<keyword evidence="1" id="KW-0479">Metal-binding</keyword>
<feature type="compositionally biased region" description="Pro residues" evidence="6">
    <location>
        <begin position="1597"/>
        <end position="1613"/>
    </location>
</feature>
<feature type="compositionally biased region" description="Basic and acidic residues" evidence="6">
    <location>
        <begin position="2054"/>
        <end position="2066"/>
    </location>
</feature>
<dbReference type="InParanoid" id="D6RQ46"/>
<evidence type="ECO:0000256" key="1">
    <source>
        <dbReference type="ARBA" id="ARBA00022723"/>
    </source>
</evidence>
<feature type="compositionally biased region" description="Acidic residues" evidence="6">
    <location>
        <begin position="1966"/>
        <end position="1982"/>
    </location>
</feature>
<dbReference type="Pfam" id="PF20826">
    <property type="entry name" value="PHD_5"/>
    <property type="match status" value="1"/>
</dbReference>
<dbReference type="KEGG" id="cci:CC1G_15232"/>
<dbReference type="InterPro" id="IPR011011">
    <property type="entry name" value="Znf_FYVE_PHD"/>
</dbReference>
<feature type="compositionally biased region" description="Basic and acidic residues" evidence="6">
    <location>
        <begin position="1110"/>
        <end position="1120"/>
    </location>
</feature>
<dbReference type="VEuPathDB" id="FungiDB:CC1G_15232"/>
<dbReference type="GO" id="GO:0006325">
    <property type="term" value="P:chromatin organization"/>
    <property type="evidence" value="ECO:0007669"/>
    <property type="project" value="UniProtKB-KW"/>
</dbReference>
<evidence type="ECO:0000259" key="7">
    <source>
        <dbReference type="PROSITE" id="PS50016"/>
    </source>
</evidence>
<feature type="compositionally biased region" description="Low complexity" evidence="6">
    <location>
        <begin position="2150"/>
        <end position="2178"/>
    </location>
</feature>
<dbReference type="HOGENOM" id="CLU_230577_0_0_1"/>
<evidence type="ECO:0000256" key="5">
    <source>
        <dbReference type="PROSITE-ProRule" id="PRU00146"/>
    </source>
</evidence>
<dbReference type="InterPro" id="IPR001214">
    <property type="entry name" value="SET_dom"/>
</dbReference>
<feature type="compositionally biased region" description="Pro residues" evidence="6">
    <location>
        <begin position="989"/>
        <end position="1004"/>
    </location>
</feature>
<feature type="compositionally biased region" description="Gly residues" evidence="6">
    <location>
        <begin position="281"/>
        <end position="295"/>
    </location>
</feature>
<feature type="compositionally biased region" description="Basic and acidic residues" evidence="6">
    <location>
        <begin position="961"/>
        <end position="970"/>
    </location>
</feature>
<feature type="compositionally biased region" description="Polar residues" evidence="6">
    <location>
        <begin position="649"/>
        <end position="666"/>
    </location>
</feature>
<feature type="compositionally biased region" description="Low complexity" evidence="6">
    <location>
        <begin position="1302"/>
        <end position="1312"/>
    </location>
</feature>
<dbReference type="SMART" id="SM00317">
    <property type="entry name" value="SET"/>
    <property type="match status" value="1"/>
</dbReference>
<dbReference type="Gene3D" id="3.30.40.10">
    <property type="entry name" value="Zinc/RING finger domain, C3HC4 (zinc finger)"/>
    <property type="match status" value="1"/>
</dbReference>
<feature type="compositionally biased region" description="Basic and acidic residues" evidence="6">
    <location>
        <begin position="667"/>
        <end position="677"/>
    </location>
</feature>
<gene>
    <name evidence="8" type="ORF">CC1G_15232</name>
</gene>
<dbReference type="InterPro" id="IPR046341">
    <property type="entry name" value="SET_dom_sf"/>
</dbReference>
<feature type="compositionally biased region" description="Basic and acidic residues" evidence="6">
    <location>
        <begin position="2179"/>
        <end position="2218"/>
    </location>
</feature>
<dbReference type="PANTHER" id="PTHR46462">
    <property type="entry name" value="UPSET, ISOFORM A"/>
    <property type="match status" value="1"/>
</dbReference>
<keyword evidence="3" id="KW-0862">Zinc</keyword>
<feature type="compositionally biased region" description="Basic and acidic residues" evidence="6">
    <location>
        <begin position="1058"/>
        <end position="1067"/>
    </location>
</feature>
<feature type="compositionally biased region" description="Basic and acidic residues" evidence="6">
    <location>
        <begin position="1617"/>
        <end position="1643"/>
    </location>
</feature>
<feature type="compositionally biased region" description="Basic and acidic residues" evidence="6">
    <location>
        <begin position="563"/>
        <end position="577"/>
    </location>
</feature>
<feature type="compositionally biased region" description="Acidic residues" evidence="6">
    <location>
        <begin position="578"/>
        <end position="587"/>
    </location>
</feature>
<feature type="compositionally biased region" description="Basic and acidic residues" evidence="6">
    <location>
        <begin position="750"/>
        <end position="792"/>
    </location>
</feature>
<feature type="region of interest" description="Disordered" evidence="6">
    <location>
        <begin position="750"/>
        <end position="803"/>
    </location>
</feature>
<feature type="compositionally biased region" description="Acidic residues" evidence="6">
    <location>
        <begin position="1177"/>
        <end position="1188"/>
    </location>
</feature>
<feature type="compositionally biased region" description="Basic and acidic residues" evidence="6">
    <location>
        <begin position="1460"/>
        <end position="1481"/>
    </location>
</feature>
<dbReference type="InterPro" id="IPR001965">
    <property type="entry name" value="Znf_PHD"/>
</dbReference>
<feature type="compositionally biased region" description="Gly residues" evidence="6">
    <location>
        <begin position="794"/>
        <end position="803"/>
    </location>
</feature>
<dbReference type="SUPFAM" id="SSF57903">
    <property type="entry name" value="FYVE/PHD zinc finger"/>
    <property type="match status" value="1"/>
</dbReference>
<feature type="compositionally biased region" description="Basic and acidic residues" evidence="6">
    <location>
        <begin position="1837"/>
        <end position="1846"/>
    </location>
</feature>
<dbReference type="eggNOG" id="KOG1844">
    <property type="taxonomic scope" value="Eukaryota"/>
</dbReference>
<feature type="compositionally biased region" description="Basic and acidic residues" evidence="6">
    <location>
        <begin position="915"/>
        <end position="928"/>
    </location>
</feature>
<dbReference type="SUPFAM" id="SSF82199">
    <property type="entry name" value="SET domain"/>
    <property type="match status" value="1"/>
</dbReference>
<organism evidence="8 9">
    <name type="scientific">Coprinopsis cinerea (strain Okayama-7 / 130 / ATCC MYA-4618 / FGSC 9003)</name>
    <name type="common">Inky cap fungus</name>
    <name type="synonym">Hormographiella aspergillata</name>
    <dbReference type="NCBI Taxonomy" id="240176"/>
    <lineage>
        <taxon>Eukaryota</taxon>
        <taxon>Fungi</taxon>
        <taxon>Dikarya</taxon>
        <taxon>Basidiomycota</taxon>
        <taxon>Agaricomycotina</taxon>
        <taxon>Agaricomycetes</taxon>
        <taxon>Agaricomycetidae</taxon>
        <taxon>Agaricales</taxon>
        <taxon>Agaricineae</taxon>
        <taxon>Psathyrellaceae</taxon>
        <taxon>Coprinopsis</taxon>
    </lineage>
</organism>
<comment type="caution">
    <text evidence="8">The sequence shown here is derived from an EMBL/GenBank/DDBJ whole genome shotgun (WGS) entry which is preliminary data.</text>
</comment>
<feature type="domain" description="PHD-type" evidence="7">
    <location>
        <begin position="191"/>
        <end position="239"/>
    </location>
</feature>
<feature type="region of interest" description="Disordered" evidence="6">
    <location>
        <begin position="1917"/>
        <end position="2257"/>
    </location>
</feature>
<evidence type="ECO:0000256" key="4">
    <source>
        <dbReference type="ARBA" id="ARBA00022853"/>
    </source>
</evidence>
<dbReference type="GeneID" id="9379985"/>
<feature type="compositionally biased region" description="Basic and acidic residues" evidence="6">
    <location>
        <begin position="1926"/>
        <end position="1951"/>
    </location>
</feature>
<feature type="compositionally biased region" description="Low complexity" evidence="6">
    <location>
        <begin position="2102"/>
        <end position="2136"/>
    </location>
</feature>
<reference evidence="8 9" key="1">
    <citation type="journal article" date="2010" name="Proc. Natl. Acad. Sci. U.S.A.">
        <title>Insights into evolution of multicellular fungi from the assembled chromosomes of the mushroom Coprinopsis cinerea (Coprinus cinereus).</title>
        <authorList>
            <person name="Stajich J.E."/>
            <person name="Wilke S.K."/>
            <person name="Ahren D."/>
            <person name="Au C.H."/>
            <person name="Birren B.W."/>
            <person name="Borodovsky M."/>
            <person name="Burns C."/>
            <person name="Canback B."/>
            <person name="Casselton L.A."/>
            <person name="Cheng C.K."/>
            <person name="Deng J."/>
            <person name="Dietrich F.S."/>
            <person name="Fargo D.C."/>
            <person name="Farman M.L."/>
            <person name="Gathman A.C."/>
            <person name="Goldberg J."/>
            <person name="Guigo R."/>
            <person name="Hoegger P.J."/>
            <person name="Hooker J.B."/>
            <person name="Huggins A."/>
            <person name="James T.Y."/>
            <person name="Kamada T."/>
            <person name="Kilaru S."/>
            <person name="Kodira C."/>
            <person name="Kues U."/>
            <person name="Kupfer D."/>
            <person name="Kwan H.S."/>
            <person name="Lomsadze A."/>
            <person name="Li W."/>
            <person name="Lilly W.W."/>
            <person name="Ma L.J."/>
            <person name="Mackey A.J."/>
            <person name="Manning G."/>
            <person name="Martin F."/>
            <person name="Muraguchi H."/>
            <person name="Natvig D.O."/>
            <person name="Palmerini H."/>
            <person name="Ramesh M.A."/>
            <person name="Rehmeyer C.J."/>
            <person name="Roe B.A."/>
            <person name="Shenoy N."/>
            <person name="Stanke M."/>
            <person name="Ter-Hovhannisyan V."/>
            <person name="Tunlid A."/>
            <person name="Velagapudi R."/>
            <person name="Vision T.J."/>
            <person name="Zeng Q."/>
            <person name="Zolan M.E."/>
            <person name="Pukkila P.J."/>
        </authorList>
    </citation>
    <scope>NUCLEOTIDE SEQUENCE [LARGE SCALE GENOMIC DNA]</scope>
    <source>
        <strain evidence="9">Okayama-7 / 130 / ATCC MYA-4618 / FGSC 9003</strain>
    </source>
</reference>
<feature type="compositionally biased region" description="Low complexity" evidence="6">
    <location>
        <begin position="1559"/>
        <end position="1576"/>
    </location>
</feature>
<feature type="compositionally biased region" description="Basic and acidic residues" evidence="6">
    <location>
        <begin position="1381"/>
        <end position="1400"/>
    </location>
</feature>
<protein>
    <recommendedName>
        <fullName evidence="7">PHD-type domain-containing protein</fullName>
    </recommendedName>
</protein>